<dbReference type="PANTHER" id="PTHR46704">
    <property type="entry name" value="CXC DOMAIN-CONTAINING PROTEIN-RELATED"/>
    <property type="match status" value="1"/>
</dbReference>
<gene>
    <name evidence="2" type="ORF">V1264_024133</name>
</gene>
<reference evidence="2 3" key="1">
    <citation type="submission" date="2024-02" db="EMBL/GenBank/DDBJ databases">
        <title>Chromosome-scale genome assembly of the rough periwinkle Littorina saxatilis.</title>
        <authorList>
            <person name="De Jode A."/>
            <person name="Faria R."/>
            <person name="Formenti G."/>
            <person name="Sims Y."/>
            <person name="Smith T.P."/>
            <person name="Tracey A."/>
            <person name="Wood J.M.D."/>
            <person name="Zagrodzka Z.B."/>
            <person name="Johannesson K."/>
            <person name="Butlin R.K."/>
            <person name="Leder E.H."/>
        </authorList>
    </citation>
    <scope>NUCLEOTIDE SEQUENCE [LARGE SCALE GENOMIC DNA]</scope>
    <source>
        <strain evidence="2">Snail1</strain>
        <tissue evidence="2">Muscle</tissue>
    </source>
</reference>
<dbReference type="AlphaFoldDB" id="A0AAN9GAL2"/>
<evidence type="ECO:0000313" key="3">
    <source>
        <dbReference type="Proteomes" id="UP001374579"/>
    </source>
</evidence>
<proteinExistence type="predicted"/>
<feature type="region of interest" description="Disordered" evidence="1">
    <location>
        <begin position="68"/>
        <end position="91"/>
    </location>
</feature>
<comment type="caution">
    <text evidence="2">The sequence shown here is derived from an EMBL/GenBank/DDBJ whole genome shotgun (WGS) entry which is preliminary data.</text>
</comment>
<keyword evidence="3" id="KW-1185">Reference proteome</keyword>
<evidence type="ECO:0000256" key="1">
    <source>
        <dbReference type="SAM" id="MobiDB-lite"/>
    </source>
</evidence>
<protein>
    <recommendedName>
        <fullName evidence="4">Tesmin/TSO1-like CXC domain-containing protein</fullName>
    </recommendedName>
</protein>
<organism evidence="2 3">
    <name type="scientific">Littorina saxatilis</name>
    <dbReference type="NCBI Taxonomy" id="31220"/>
    <lineage>
        <taxon>Eukaryota</taxon>
        <taxon>Metazoa</taxon>
        <taxon>Spiralia</taxon>
        <taxon>Lophotrochozoa</taxon>
        <taxon>Mollusca</taxon>
        <taxon>Gastropoda</taxon>
        <taxon>Caenogastropoda</taxon>
        <taxon>Littorinimorpha</taxon>
        <taxon>Littorinoidea</taxon>
        <taxon>Littorinidae</taxon>
        <taxon>Littorina</taxon>
    </lineage>
</organism>
<feature type="compositionally biased region" description="Basic and acidic residues" evidence="1">
    <location>
        <begin position="71"/>
        <end position="81"/>
    </location>
</feature>
<dbReference type="Proteomes" id="UP001374579">
    <property type="component" value="Unassembled WGS sequence"/>
</dbReference>
<dbReference type="PANTHER" id="PTHR46704:SF1">
    <property type="entry name" value="TELOMERE LENGTH REGULATION PROTEIN TEL2 HOMOLOG"/>
    <property type="match status" value="1"/>
</dbReference>
<sequence length="304" mass="33354">MSFLACIGHLMEETGLHEVLSTVYAPNAASNMLQGKAVLRAVRGHILVDAALIMLLLSDIFRVPLPLPESDTERNRDKNTQDEQTETLSTPYESELNVNQVDALSINKDTAVQLHGVLELEAASMKELRNNLQLQTLAEVFLQDNATLEDILSAGEKALVLLYNGSSREGLDELRYRLFCSKVAVGTTFVQIHTLPPTSAAARFHSMRVYLQVQEWMGLKVAMDPTDYGWKLEHGILVPVTTDLPAAPADVLKVIRCTCKSGCDTKRCSCRKHGLECTSGCGECRGVGCCNSPLPSFEIESETS</sequence>
<name>A0AAN9GAL2_9CAEN</name>
<accession>A0AAN9GAL2</accession>
<evidence type="ECO:0008006" key="4">
    <source>
        <dbReference type="Google" id="ProtNLM"/>
    </source>
</evidence>
<evidence type="ECO:0000313" key="2">
    <source>
        <dbReference type="EMBL" id="KAK7101341.1"/>
    </source>
</evidence>
<dbReference type="EMBL" id="JBAMIC010000011">
    <property type="protein sequence ID" value="KAK7101341.1"/>
    <property type="molecule type" value="Genomic_DNA"/>
</dbReference>